<organism evidence="1 2">
    <name type="scientific">Portunus trituberculatus</name>
    <name type="common">Swimming crab</name>
    <name type="synonym">Neptunus trituberculatus</name>
    <dbReference type="NCBI Taxonomy" id="210409"/>
    <lineage>
        <taxon>Eukaryota</taxon>
        <taxon>Metazoa</taxon>
        <taxon>Ecdysozoa</taxon>
        <taxon>Arthropoda</taxon>
        <taxon>Crustacea</taxon>
        <taxon>Multicrustacea</taxon>
        <taxon>Malacostraca</taxon>
        <taxon>Eumalacostraca</taxon>
        <taxon>Eucarida</taxon>
        <taxon>Decapoda</taxon>
        <taxon>Pleocyemata</taxon>
        <taxon>Brachyura</taxon>
        <taxon>Eubrachyura</taxon>
        <taxon>Portunoidea</taxon>
        <taxon>Portunidae</taxon>
        <taxon>Portuninae</taxon>
        <taxon>Portunus</taxon>
    </lineage>
</organism>
<accession>A0A5B7EFJ1</accession>
<keyword evidence="2" id="KW-1185">Reference proteome</keyword>
<reference evidence="1 2" key="1">
    <citation type="submission" date="2019-05" db="EMBL/GenBank/DDBJ databases">
        <title>Another draft genome of Portunus trituberculatus and its Hox gene families provides insights of decapod evolution.</title>
        <authorList>
            <person name="Jeong J.-H."/>
            <person name="Song I."/>
            <person name="Kim S."/>
            <person name="Choi T."/>
            <person name="Kim D."/>
            <person name="Ryu S."/>
            <person name="Kim W."/>
        </authorList>
    </citation>
    <scope>NUCLEOTIDE SEQUENCE [LARGE SCALE GENOMIC DNA]</scope>
    <source>
        <tissue evidence="1">Muscle</tissue>
    </source>
</reference>
<comment type="caution">
    <text evidence="1">The sequence shown here is derived from an EMBL/GenBank/DDBJ whole genome shotgun (WGS) entry which is preliminary data.</text>
</comment>
<dbReference type="EMBL" id="VSRR010002571">
    <property type="protein sequence ID" value="MPC32135.1"/>
    <property type="molecule type" value="Genomic_DNA"/>
</dbReference>
<sequence>MKICNTVYTESPPAQTPTHALTPILTEVLATSGSTSSLPLPCSLQFYFASLPHPTMGIIGNEIVDQVTIGTSSLIQKTLYNCETRLVKKTHRQRISACSTCKAWRSALFHPSFWRRIELVFVAGEWRRLERSRFVASWAARKLRSCVIHFETVNTNCLVEVDHVLLKITRNPQVSSWHHSNTSLLAYLLSPIVQSISCVI</sequence>
<evidence type="ECO:0008006" key="3">
    <source>
        <dbReference type="Google" id="ProtNLM"/>
    </source>
</evidence>
<evidence type="ECO:0000313" key="2">
    <source>
        <dbReference type="Proteomes" id="UP000324222"/>
    </source>
</evidence>
<protein>
    <recommendedName>
        <fullName evidence="3">F-box domain-containing protein</fullName>
    </recommendedName>
</protein>
<gene>
    <name evidence="1" type="ORF">E2C01_025440</name>
</gene>
<dbReference type="AlphaFoldDB" id="A0A5B7EFJ1"/>
<name>A0A5B7EFJ1_PORTR</name>
<evidence type="ECO:0000313" key="1">
    <source>
        <dbReference type="EMBL" id="MPC32135.1"/>
    </source>
</evidence>
<dbReference type="OrthoDB" id="8757000at2759"/>
<dbReference type="Proteomes" id="UP000324222">
    <property type="component" value="Unassembled WGS sequence"/>
</dbReference>
<proteinExistence type="predicted"/>